<gene>
    <name evidence="8" type="primary">Contig5496.g5881</name>
    <name evidence="8" type="ORF">STYLEM_14059</name>
</gene>
<keyword evidence="5 6" id="KW-0472">Membrane</keyword>
<reference evidence="8 9" key="1">
    <citation type="submission" date="2014-06" db="EMBL/GenBank/DDBJ databases">
        <authorList>
            <person name="Swart Estienne"/>
        </authorList>
    </citation>
    <scope>NUCLEOTIDE SEQUENCE [LARGE SCALE GENOMIC DNA]</scope>
    <source>
        <strain evidence="8 9">130c</strain>
    </source>
</reference>
<dbReference type="GO" id="GO:0098703">
    <property type="term" value="P:calcium ion import across plasma membrane"/>
    <property type="evidence" value="ECO:0007669"/>
    <property type="project" value="TreeGrafter"/>
</dbReference>
<keyword evidence="3" id="KW-0677">Repeat</keyword>
<dbReference type="EMBL" id="CCKQ01013342">
    <property type="protein sequence ID" value="CDW84989.1"/>
    <property type="molecule type" value="Genomic_DNA"/>
</dbReference>
<comment type="subcellular location">
    <subcellularLocation>
        <location evidence="1">Membrane</location>
        <topology evidence="1">Multi-pass membrane protein</topology>
    </subcellularLocation>
</comment>
<keyword evidence="2 6" id="KW-0812">Transmembrane</keyword>
<feature type="transmembrane region" description="Helical" evidence="6">
    <location>
        <begin position="503"/>
        <end position="524"/>
    </location>
</feature>
<feature type="transmembrane region" description="Helical" evidence="6">
    <location>
        <begin position="395"/>
        <end position="411"/>
    </location>
</feature>
<evidence type="ECO:0000256" key="2">
    <source>
        <dbReference type="ARBA" id="ARBA00022692"/>
    </source>
</evidence>
<dbReference type="PANTHER" id="PTHR10582">
    <property type="entry name" value="TRANSIENT RECEPTOR POTENTIAL ION CHANNEL PROTEIN"/>
    <property type="match status" value="1"/>
</dbReference>
<evidence type="ECO:0000256" key="6">
    <source>
        <dbReference type="SAM" id="Phobius"/>
    </source>
</evidence>
<feature type="transmembrane region" description="Helical" evidence="6">
    <location>
        <begin position="563"/>
        <end position="587"/>
    </location>
</feature>
<dbReference type="GO" id="GO:0005216">
    <property type="term" value="F:monoatomic ion channel activity"/>
    <property type="evidence" value="ECO:0007669"/>
    <property type="project" value="InterPro"/>
</dbReference>
<name>A0A078AS47_STYLE</name>
<feature type="transmembrane region" description="Helical" evidence="6">
    <location>
        <begin position="463"/>
        <end position="482"/>
    </location>
</feature>
<feature type="domain" description="Ion transport" evidence="7">
    <location>
        <begin position="370"/>
        <end position="598"/>
    </location>
</feature>
<evidence type="ECO:0000313" key="9">
    <source>
        <dbReference type="Proteomes" id="UP000039865"/>
    </source>
</evidence>
<evidence type="ECO:0000259" key="7">
    <source>
        <dbReference type="Pfam" id="PF00520"/>
    </source>
</evidence>
<dbReference type="SUPFAM" id="SSF81324">
    <property type="entry name" value="Voltage-gated potassium channels"/>
    <property type="match status" value="1"/>
</dbReference>
<protein>
    <submittedName>
        <fullName evidence="8">Wd-40 repeat protein</fullName>
    </submittedName>
</protein>
<evidence type="ECO:0000256" key="3">
    <source>
        <dbReference type="ARBA" id="ARBA00022737"/>
    </source>
</evidence>
<evidence type="ECO:0000256" key="4">
    <source>
        <dbReference type="ARBA" id="ARBA00022989"/>
    </source>
</evidence>
<dbReference type="Gene3D" id="1.10.287.70">
    <property type="match status" value="1"/>
</dbReference>
<organism evidence="8 9">
    <name type="scientific">Stylonychia lemnae</name>
    <name type="common">Ciliate</name>
    <dbReference type="NCBI Taxonomy" id="5949"/>
    <lineage>
        <taxon>Eukaryota</taxon>
        <taxon>Sar</taxon>
        <taxon>Alveolata</taxon>
        <taxon>Ciliophora</taxon>
        <taxon>Intramacronucleata</taxon>
        <taxon>Spirotrichea</taxon>
        <taxon>Stichotrichia</taxon>
        <taxon>Sporadotrichida</taxon>
        <taxon>Oxytrichidae</taxon>
        <taxon>Stylonychinae</taxon>
        <taxon>Stylonychia</taxon>
    </lineage>
</organism>
<sequence>MKIDLPNQSICTVLNRMKFIDDETFQIVSEDGIEKIIHIDDGFKELEFNYRPLFTTSPSEEYMEFHYYTEREFVTAYDSTTWLKRKYQQYKTSYYLKNKRTNTQMYGDLIGFDMSYSYIYTSNSFTYIHWTMIEQISRGELKFSQLDQKCIEQLLLTILPGGNTILHLLCDKEDALIELMQIAHSKDGKILLHMPFIPNIDGETPIHRCIKKSDFKSIDVMLKYLKLYPIDHHSRAIKDLYQSFIDQKLPEFIPYLDSRLLQTQQLRQITKGSLIDDCPEFVVSQLWFDQNTLQEKIMKPKPIENRILCEILDMPGIYHQNDKDFLKFYQSLASTDEPDYFNKKAIQKLIEFNYPLVKEYIIIKLFGPFCVFQLCFSIFQNLVMENKALQGYQQVYFPLLAVNLIFAVYFIHNEIRQFCLQGTKYFQSYWNYIDMIPPLGIFAFTIITVLSEYDYEIDEATKRSIQAITTFFMWFKFLYFLRIFRSTSYLITMIFEVIYDMRFFFAVLLITMIAFGDSFLSISYGNNELDRFTHSFTDSIIYTYRMILGDFETDKFGEVAKPLVIILFLLCTIFNMIVMLNLLIAIISESFARITAKADQAVYQEMASMIAENSYLIPASKKRSYAEQNQYLLIVNDLEQIEIKISEQAMLDQVKNEIMEEIRIVKEQNETMHKTLLEKINLIISENKK</sequence>
<feature type="transmembrane region" description="Helical" evidence="6">
    <location>
        <begin position="361"/>
        <end position="383"/>
    </location>
</feature>
<keyword evidence="4 6" id="KW-1133">Transmembrane helix</keyword>
<evidence type="ECO:0000256" key="1">
    <source>
        <dbReference type="ARBA" id="ARBA00004141"/>
    </source>
</evidence>
<evidence type="ECO:0000256" key="5">
    <source>
        <dbReference type="ARBA" id="ARBA00023136"/>
    </source>
</evidence>
<dbReference type="InterPro" id="IPR024862">
    <property type="entry name" value="TRPV"/>
</dbReference>
<dbReference type="Pfam" id="PF00520">
    <property type="entry name" value="Ion_trans"/>
    <property type="match status" value="1"/>
</dbReference>
<accession>A0A078AS47</accession>
<dbReference type="InParanoid" id="A0A078AS47"/>
<keyword evidence="9" id="KW-1185">Reference proteome</keyword>
<dbReference type="GO" id="GO:0005886">
    <property type="term" value="C:plasma membrane"/>
    <property type="evidence" value="ECO:0007669"/>
    <property type="project" value="TreeGrafter"/>
</dbReference>
<evidence type="ECO:0000313" key="8">
    <source>
        <dbReference type="EMBL" id="CDW84989.1"/>
    </source>
</evidence>
<dbReference type="InterPro" id="IPR005821">
    <property type="entry name" value="Ion_trans_dom"/>
</dbReference>
<proteinExistence type="predicted"/>
<dbReference type="OrthoDB" id="437584at2759"/>
<dbReference type="AlphaFoldDB" id="A0A078AS47"/>
<feature type="transmembrane region" description="Helical" evidence="6">
    <location>
        <begin position="432"/>
        <end position="451"/>
    </location>
</feature>
<dbReference type="Proteomes" id="UP000039865">
    <property type="component" value="Unassembled WGS sequence"/>
</dbReference>
<dbReference type="PANTHER" id="PTHR10582:SF2">
    <property type="entry name" value="INACTIVE"/>
    <property type="match status" value="1"/>
</dbReference>